<organism evidence="9 10">
    <name type="scientific">Melghirimyces profundicolus</name>
    <dbReference type="NCBI Taxonomy" id="1242148"/>
    <lineage>
        <taxon>Bacteria</taxon>
        <taxon>Bacillati</taxon>
        <taxon>Bacillota</taxon>
        <taxon>Bacilli</taxon>
        <taxon>Bacillales</taxon>
        <taxon>Thermoactinomycetaceae</taxon>
        <taxon>Melghirimyces</taxon>
    </lineage>
</organism>
<dbReference type="Gene3D" id="1.20.1250.20">
    <property type="entry name" value="MFS general substrate transporter like domains"/>
    <property type="match status" value="2"/>
</dbReference>
<evidence type="ECO:0000313" key="9">
    <source>
        <dbReference type="EMBL" id="PTX64988.1"/>
    </source>
</evidence>
<evidence type="ECO:0000256" key="1">
    <source>
        <dbReference type="ARBA" id="ARBA00004651"/>
    </source>
</evidence>
<feature type="domain" description="Major facilitator superfamily (MFS) profile" evidence="8">
    <location>
        <begin position="196"/>
        <end position="393"/>
    </location>
</feature>
<feature type="transmembrane region" description="Helical" evidence="7">
    <location>
        <begin position="76"/>
        <end position="93"/>
    </location>
</feature>
<feature type="transmembrane region" description="Helical" evidence="7">
    <location>
        <begin position="45"/>
        <end position="64"/>
    </location>
</feature>
<feature type="transmembrane region" description="Helical" evidence="7">
    <location>
        <begin position="136"/>
        <end position="155"/>
    </location>
</feature>
<evidence type="ECO:0000256" key="4">
    <source>
        <dbReference type="ARBA" id="ARBA00022692"/>
    </source>
</evidence>
<evidence type="ECO:0000256" key="5">
    <source>
        <dbReference type="ARBA" id="ARBA00022989"/>
    </source>
</evidence>
<dbReference type="InterPro" id="IPR036259">
    <property type="entry name" value="MFS_trans_sf"/>
</dbReference>
<dbReference type="GO" id="GO:0015212">
    <property type="term" value="F:cytidine transmembrane transporter activity"/>
    <property type="evidence" value="ECO:0007669"/>
    <property type="project" value="TreeGrafter"/>
</dbReference>
<feature type="transmembrane region" description="Helical" evidence="7">
    <location>
        <begin position="266"/>
        <end position="285"/>
    </location>
</feature>
<feature type="transmembrane region" description="Helical" evidence="7">
    <location>
        <begin position="202"/>
        <end position="221"/>
    </location>
</feature>
<evidence type="ECO:0000259" key="8">
    <source>
        <dbReference type="PROSITE" id="PS50850"/>
    </source>
</evidence>
<keyword evidence="5 7" id="KW-1133">Transmembrane helix</keyword>
<keyword evidence="6 7" id="KW-0472">Membrane</keyword>
<dbReference type="Proteomes" id="UP000244240">
    <property type="component" value="Unassembled WGS sequence"/>
</dbReference>
<evidence type="ECO:0000256" key="3">
    <source>
        <dbReference type="ARBA" id="ARBA00022475"/>
    </source>
</evidence>
<feature type="transmembrane region" description="Helical" evidence="7">
    <location>
        <begin position="161"/>
        <end position="181"/>
    </location>
</feature>
<dbReference type="PANTHER" id="PTHR23522">
    <property type="entry name" value="BLL5896 PROTEIN"/>
    <property type="match status" value="1"/>
</dbReference>
<dbReference type="EMBL" id="QBKR01000001">
    <property type="protein sequence ID" value="PTX64988.1"/>
    <property type="molecule type" value="Genomic_DNA"/>
</dbReference>
<dbReference type="InterPro" id="IPR024989">
    <property type="entry name" value="MFS_assoc_dom"/>
</dbReference>
<feature type="transmembrane region" description="Helical" evidence="7">
    <location>
        <begin position="358"/>
        <end position="378"/>
    </location>
</feature>
<dbReference type="GO" id="GO:0005886">
    <property type="term" value="C:plasma membrane"/>
    <property type="evidence" value="ECO:0007669"/>
    <property type="project" value="UniProtKB-SubCell"/>
</dbReference>
<feature type="transmembrane region" description="Helical" evidence="7">
    <location>
        <begin position="12"/>
        <end position="33"/>
    </location>
</feature>
<dbReference type="Pfam" id="PF12832">
    <property type="entry name" value="MFS_1_like"/>
    <property type="match status" value="1"/>
</dbReference>
<feature type="transmembrane region" description="Helical" evidence="7">
    <location>
        <begin position="99"/>
        <end position="115"/>
    </location>
</feature>
<dbReference type="InterPro" id="IPR020846">
    <property type="entry name" value="MFS_dom"/>
</dbReference>
<keyword evidence="2" id="KW-0813">Transport</keyword>
<accession>A0A2T6C9I6</accession>
<evidence type="ECO:0000256" key="7">
    <source>
        <dbReference type="SAM" id="Phobius"/>
    </source>
</evidence>
<dbReference type="AlphaFoldDB" id="A0A2T6C9I6"/>
<feature type="transmembrane region" description="Helical" evidence="7">
    <location>
        <begin position="233"/>
        <end position="254"/>
    </location>
</feature>
<keyword evidence="10" id="KW-1185">Reference proteome</keyword>
<protein>
    <submittedName>
        <fullName evidence="9">PPP family 3-phenylpropionic acid transporter</fullName>
    </submittedName>
</protein>
<dbReference type="RefSeq" id="WP_108021468.1">
    <property type="nucleotide sequence ID" value="NZ_QBKR01000001.1"/>
</dbReference>
<evidence type="ECO:0000256" key="2">
    <source>
        <dbReference type="ARBA" id="ARBA00022448"/>
    </source>
</evidence>
<gene>
    <name evidence="9" type="ORF">C8P63_101210</name>
</gene>
<feature type="transmembrane region" description="Helical" evidence="7">
    <location>
        <begin position="291"/>
        <end position="316"/>
    </location>
</feature>
<evidence type="ECO:0000313" key="10">
    <source>
        <dbReference type="Proteomes" id="UP000244240"/>
    </source>
</evidence>
<dbReference type="PANTHER" id="PTHR23522:SF4">
    <property type="entry name" value="NUCLEOSIDE PERMEASE NUPG-RELATED"/>
    <property type="match status" value="1"/>
</dbReference>
<feature type="transmembrane region" description="Helical" evidence="7">
    <location>
        <begin position="328"/>
        <end position="352"/>
    </location>
</feature>
<dbReference type="PROSITE" id="PS50850">
    <property type="entry name" value="MFS"/>
    <property type="match status" value="1"/>
</dbReference>
<dbReference type="GO" id="GO:0015213">
    <property type="term" value="F:uridine transmembrane transporter activity"/>
    <property type="evidence" value="ECO:0007669"/>
    <property type="project" value="TreeGrafter"/>
</dbReference>
<sequence>MTKQNRFTRVNFSLFFYLVFFGFGGFFPLLSVYFKNEVGLTGGQIGTLMSLGPVVMVLTQPLWGMLCDYTRRSNEVLILTVVMTGTLGLGYLLLESYAWMLVLAALLAAFQSAIIPTSDSIAMKFVRREGGDYGNLRLWGAIGFAGATWVMGELAERLDLTVIFFGFALSLWLCALTGLKLPKEEVAFDFDLRRGLARLARLPRFGMFLAATFLVFGPVHANNVYFGLLFQDLGGTVAGVGLGFLLAAGSEAPFMRFSGPWIRKWGLLSVTLFAALVSGFRWIFYSLEPSIAWVYLTTVSQGLSVGLFIPAALQYVRDLAPSEVQTTAIALYAAVGTGLGNSFFTLLGGYILDWAGISATYLLFGLATFTGVGMLVWVKRLEERRVENAESVV</sequence>
<dbReference type="OrthoDB" id="1650886at2"/>
<comment type="subcellular location">
    <subcellularLocation>
        <location evidence="1">Cell membrane</location>
        <topology evidence="1">Multi-pass membrane protein</topology>
    </subcellularLocation>
</comment>
<evidence type="ECO:0000256" key="6">
    <source>
        <dbReference type="ARBA" id="ARBA00023136"/>
    </source>
</evidence>
<keyword evidence="4 7" id="KW-0812">Transmembrane</keyword>
<reference evidence="9 10" key="1">
    <citation type="submission" date="2018-04" db="EMBL/GenBank/DDBJ databases">
        <title>Genomic Encyclopedia of Archaeal and Bacterial Type Strains, Phase II (KMG-II): from individual species to whole genera.</title>
        <authorList>
            <person name="Goeker M."/>
        </authorList>
    </citation>
    <scope>NUCLEOTIDE SEQUENCE [LARGE SCALE GENOMIC DNA]</scope>
    <source>
        <strain evidence="9 10">DSM 45787</strain>
    </source>
</reference>
<dbReference type="SUPFAM" id="SSF103473">
    <property type="entry name" value="MFS general substrate transporter"/>
    <property type="match status" value="1"/>
</dbReference>
<keyword evidence="3" id="KW-1003">Cell membrane</keyword>
<proteinExistence type="predicted"/>
<comment type="caution">
    <text evidence="9">The sequence shown here is derived from an EMBL/GenBank/DDBJ whole genome shotgun (WGS) entry which is preliminary data.</text>
</comment>
<name>A0A2T6C9I6_9BACL</name>